<name>A0A8H3Z4V5_VENIN</name>
<organism evidence="3 5">
    <name type="scientific">Venturia inaequalis</name>
    <name type="common">Apple scab fungus</name>
    <dbReference type="NCBI Taxonomy" id="5025"/>
    <lineage>
        <taxon>Eukaryota</taxon>
        <taxon>Fungi</taxon>
        <taxon>Dikarya</taxon>
        <taxon>Ascomycota</taxon>
        <taxon>Pezizomycotina</taxon>
        <taxon>Dothideomycetes</taxon>
        <taxon>Pleosporomycetidae</taxon>
        <taxon>Venturiales</taxon>
        <taxon>Venturiaceae</taxon>
        <taxon>Venturia</taxon>
    </lineage>
</organism>
<protein>
    <submittedName>
        <fullName evidence="3">Uncharacterized protein</fullName>
    </submittedName>
</protein>
<dbReference type="EMBL" id="WNWQ01000148">
    <property type="protein sequence ID" value="KAE9976702.1"/>
    <property type="molecule type" value="Genomic_DNA"/>
</dbReference>
<sequence>MIPPKPHKPTIPKFLGVELPTELRQSILIRTYTVPPPDLRYTTVPPLIPMMGGQWRRMEIGTHLTALLLMRKLEMGKIMVWADRLKEVFPGFGGDVDYVEERWQRELKGLYEGPETALREAMVVG</sequence>
<evidence type="ECO:0000313" key="4">
    <source>
        <dbReference type="Proteomes" id="UP000447873"/>
    </source>
</evidence>
<dbReference type="Proteomes" id="UP000490939">
    <property type="component" value="Unassembled WGS sequence"/>
</dbReference>
<evidence type="ECO:0000313" key="1">
    <source>
        <dbReference type="EMBL" id="KAE9972621.1"/>
    </source>
</evidence>
<proteinExistence type="predicted"/>
<dbReference type="Proteomes" id="UP000447873">
    <property type="component" value="Unassembled WGS sequence"/>
</dbReference>
<evidence type="ECO:0000313" key="5">
    <source>
        <dbReference type="Proteomes" id="UP000490939"/>
    </source>
</evidence>
<dbReference type="Proteomes" id="UP000433883">
    <property type="component" value="Unassembled WGS sequence"/>
</dbReference>
<keyword evidence="5" id="KW-1185">Reference proteome</keyword>
<dbReference type="EMBL" id="WNWR01000404">
    <property type="protein sequence ID" value="KAE9979796.1"/>
    <property type="molecule type" value="Genomic_DNA"/>
</dbReference>
<accession>A0A8H3Z4V5</accession>
<dbReference type="EMBL" id="WNWS01000264">
    <property type="protein sequence ID" value="KAE9972621.1"/>
    <property type="molecule type" value="Genomic_DNA"/>
</dbReference>
<gene>
    <name evidence="2" type="ORF">BLS_001909</name>
    <name evidence="3" type="ORF">EG327_006889</name>
    <name evidence="1" type="ORF">EG328_004879</name>
</gene>
<evidence type="ECO:0000313" key="3">
    <source>
        <dbReference type="EMBL" id="KAE9979796.1"/>
    </source>
</evidence>
<reference evidence="3 5" key="1">
    <citation type="submission" date="2019-07" db="EMBL/GenBank/DDBJ databases">
        <title>Venturia inaequalis Genome Resource.</title>
        <authorList>
            <person name="Lichtner F.J."/>
        </authorList>
    </citation>
    <scope>NUCLEOTIDE SEQUENCE [LARGE SCALE GENOMIC DNA]</scope>
    <source>
        <strain evidence="1 4">120213</strain>
        <strain evidence="2">Bline_iso_100314</strain>
        <strain evidence="3 5">DMI_063113</strain>
    </source>
</reference>
<dbReference type="AlphaFoldDB" id="A0A8H3Z4V5"/>
<comment type="caution">
    <text evidence="3">The sequence shown here is derived from an EMBL/GenBank/DDBJ whole genome shotgun (WGS) entry which is preliminary data.</text>
</comment>
<evidence type="ECO:0000313" key="2">
    <source>
        <dbReference type="EMBL" id="KAE9976702.1"/>
    </source>
</evidence>